<evidence type="ECO:0000313" key="3">
    <source>
        <dbReference type="Proteomes" id="UP001202328"/>
    </source>
</evidence>
<dbReference type="Pfam" id="PF12146">
    <property type="entry name" value="Hydrolase_4"/>
    <property type="match status" value="1"/>
</dbReference>
<sequence>MVEKSVINQFQLDSFHLAAHSMGCIIALGIAAKYQKSVKSITLIAPPYFPSSKEQASLNALNRLAERKIWPPLLFGSSVMSWYEHVGRSICFIICRNHRTWEWLLKLVTRKRELSFLFMDLTRHTHHSAWHTMHNVICGGAKLIDRYLEAVTSSELMLTVIQGDKDEVFPSECIHNIKLKVPSAEIRIIPNANHNSPILDRKEDFSRDLEHIWFSSAEKYKQKIL</sequence>
<feature type="domain" description="Serine aminopeptidase S33" evidence="1">
    <location>
        <begin position="8"/>
        <end position="195"/>
    </location>
</feature>
<dbReference type="Proteomes" id="UP001202328">
    <property type="component" value="Unassembled WGS sequence"/>
</dbReference>
<name>A0AAD4X7Q5_9MAGN</name>
<dbReference type="EMBL" id="JAJJMB010014087">
    <property type="protein sequence ID" value="KAI3862759.1"/>
    <property type="molecule type" value="Genomic_DNA"/>
</dbReference>
<dbReference type="PANTHER" id="PTHR43689:SF14">
    <property type="entry name" value="LYSOPHOSPHOLIPASE BODYGUARD 4-RELATED"/>
    <property type="match status" value="1"/>
</dbReference>
<gene>
    <name evidence="2" type="ORF">MKW98_008599</name>
</gene>
<dbReference type="SUPFAM" id="SSF53474">
    <property type="entry name" value="alpha/beta-Hydrolases"/>
    <property type="match status" value="1"/>
</dbReference>
<dbReference type="InterPro" id="IPR029058">
    <property type="entry name" value="AB_hydrolase_fold"/>
</dbReference>
<dbReference type="AlphaFoldDB" id="A0AAD4X7Q5"/>
<evidence type="ECO:0000259" key="1">
    <source>
        <dbReference type="Pfam" id="PF12146"/>
    </source>
</evidence>
<keyword evidence="3" id="KW-1185">Reference proteome</keyword>
<protein>
    <recommendedName>
        <fullName evidence="1">Serine aminopeptidase S33 domain-containing protein</fullName>
    </recommendedName>
</protein>
<dbReference type="InterPro" id="IPR022742">
    <property type="entry name" value="Hydrolase_4"/>
</dbReference>
<accession>A0AAD4X7Q5</accession>
<comment type="caution">
    <text evidence="2">The sequence shown here is derived from an EMBL/GenBank/DDBJ whole genome shotgun (WGS) entry which is preliminary data.</text>
</comment>
<dbReference type="PANTHER" id="PTHR43689">
    <property type="entry name" value="HYDROLASE"/>
    <property type="match status" value="1"/>
</dbReference>
<reference evidence="2" key="1">
    <citation type="submission" date="2022-04" db="EMBL/GenBank/DDBJ databases">
        <title>A functionally conserved STORR gene fusion in Papaver species that diverged 16.8 million years ago.</title>
        <authorList>
            <person name="Catania T."/>
        </authorList>
    </citation>
    <scope>NUCLEOTIDE SEQUENCE</scope>
    <source>
        <strain evidence="2">S-188037</strain>
    </source>
</reference>
<dbReference type="Gene3D" id="3.40.50.1820">
    <property type="entry name" value="alpha/beta hydrolase"/>
    <property type="match status" value="1"/>
</dbReference>
<organism evidence="2 3">
    <name type="scientific">Papaver atlanticum</name>
    <dbReference type="NCBI Taxonomy" id="357466"/>
    <lineage>
        <taxon>Eukaryota</taxon>
        <taxon>Viridiplantae</taxon>
        <taxon>Streptophyta</taxon>
        <taxon>Embryophyta</taxon>
        <taxon>Tracheophyta</taxon>
        <taxon>Spermatophyta</taxon>
        <taxon>Magnoliopsida</taxon>
        <taxon>Ranunculales</taxon>
        <taxon>Papaveraceae</taxon>
        <taxon>Papaveroideae</taxon>
        <taxon>Papaver</taxon>
    </lineage>
</organism>
<proteinExistence type="predicted"/>
<evidence type="ECO:0000313" key="2">
    <source>
        <dbReference type="EMBL" id="KAI3862759.1"/>
    </source>
</evidence>